<evidence type="ECO:0000313" key="8">
    <source>
        <dbReference type="EMBL" id="GGD13734.1"/>
    </source>
</evidence>
<keyword evidence="6" id="KW-0472">Membrane</keyword>
<dbReference type="AlphaFoldDB" id="A0A8J2V1Y8"/>
<keyword evidence="2" id="KW-0547">Nucleotide-binding</keyword>
<dbReference type="PANTHER" id="PTHR43499:SF1">
    <property type="entry name" value="ABC TRANSPORTER I FAMILY MEMBER 1"/>
    <property type="match status" value="1"/>
</dbReference>
<proteinExistence type="predicted"/>
<dbReference type="GO" id="GO:0016887">
    <property type="term" value="F:ATP hydrolysis activity"/>
    <property type="evidence" value="ECO:0007669"/>
    <property type="project" value="InterPro"/>
</dbReference>
<evidence type="ECO:0000256" key="2">
    <source>
        <dbReference type="ARBA" id="ARBA00022741"/>
    </source>
</evidence>
<comment type="caution">
    <text evidence="8">The sequence shown here is derived from an EMBL/GenBank/DDBJ whole genome shotgun (WGS) entry which is preliminary data.</text>
</comment>
<dbReference type="Proteomes" id="UP000613582">
    <property type="component" value="Unassembled WGS sequence"/>
</dbReference>
<gene>
    <name evidence="8" type="primary">ccmA</name>
    <name evidence="8" type="ORF">GCM10011342_23140</name>
</gene>
<evidence type="ECO:0000259" key="7">
    <source>
        <dbReference type="PROSITE" id="PS50893"/>
    </source>
</evidence>
<dbReference type="GO" id="GO:0005524">
    <property type="term" value="F:ATP binding"/>
    <property type="evidence" value="ECO:0007669"/>
    <property type="project" value="UniProtKB-KW"/>
</dbReference>
<accession>A0A8J2V1Y8</accession>
<dbReference type="NCBIfam" id="TIGR01189">
    <property type="entry name" value="ccmA"/>
    <property type="match status" value="1"/>
</dbReference>
<evidence type="ECO:0000256" key="1">
    <source>
        <dbReference type="ARBA" id="ARBA00022448"/>
    </source>
</evidence>
<dbReference type="InterPro" id="IPR005895">
    <property type="entry name" value="ABC_transptr_haem_export_CcmA"/>
</dbReference>
<organism evidence="8 9">
    <name type="scientific">Aquisalinus flavus</name>
    <dbReference type="NCBI Taxonomy" id="1526572"/>
    <lineage>
        <taxon>Bacteria</taxon>
        <taxon>Pseudomonadati</taxon>
        <taxon>Pseudomonadota</taxon>
        <taxon>Alphaproteobacteria</taxon>
        <taxon>Parvularculales</taxon>
        <taxon>Parvularculaceae</taxon>
        <taxon>Aquisalinus</taxon>
    </lineage>
</organism>
<evidence type="ECO:0000313" key="9">
    <source>
        <dbReference type="Proteomes" id="UP000613582"/>
    </source>
</evidence>
<dbReference type="EMBL" id="BMGH01000001">
    <property type="protein sequence ID" value="GGD13734.1"/>
    <property type="molecule type" value="Genomic_DNA"/>
</dbReference>
<keyword evidence="5" id="KW-1278">Translocase</keyword>
<dbReference type="InterPro" id="IPR027417">
    <property type="entry name" value="P-loop_NTPase"/>
</dbReference>
<dbReference type="InterPro" id="IPR003593">
    <property type="entry name" value="AAA+_ATPase"/>
</dbReference>
<reference evidence="8" key="2">
    <citation type="submission" date="2020-09" db="EMBL/GenBank/DDBJ databases">
        <authorList>
            <person name="Sun Q."/>
            <person name="Zhou Y."/>
        </authorList>
    </citation>
    <scope>NUCLEOTIDE SEQUENCE</scope>
    <source>
        <strain evidence="8">CGMCC 1.12921</strain>
    </source>
</reference>
<feature type="domain" description="ABC transporter" evidence="7">
    <location>
        <begin position="7"/>
        <end position="211"/>
    </location>
</feature>
<dbReference type="SUPFAM" id="SSF52540">
    <property type="entry name" value="P-loop containing nucleoside triphosphate hydrolases"/>
    <property type="match status" value="1"/>
</dbReference>
<dbReference type="PROSITE" id="PS50893">
    <property type="entry name" value="ABC_TRANSPORTER_2"/>
    <property type="match status" value="1"/>
</dbReference>
<dbReference type="SMART" id="SM00382">
    <property type="entry name" value="AAA"/>
    <property type="match status" value="1"/>
</dbReference>
<evidence type="ECO:0000256" key="4">
    <source>
        <dbReference type="ARBA" id="ARBA00022840"/>
    </source>
</evidence>
<dbReference type="GO" id="GO:0022857">
    <property type="term" value="F:transmembrane transporter activity"/>
    <property type="evidence" value="ECO:0007669"/>
    <property type="project" value="InterPro"/>
</dbReference>
<evidence type="ECO:0000256" key="3">
    <source>
        <dbReference type="ARBA" id="ARBA00022748"/>
    </source>
</evidence>
<keyword evidence="3" id="KW-0201">Cytochrome c-type biogenesis</keyword>
<dbReference type="Gene3D" id="3.40.50.300">
    <property type="entry name" value="P-loop containing nucleotide triphosphate hydrolases"/>
    <property type="match status" value="1"/>
</dbReference>
<keyword evidence="4 8" id="KW-0067">ATP-binding</keyword>
<keyword evidence="1" id="KW-0813">Transport</keyword>
<dbReference type="GO" id="GO:0017004">
    <property type="term" value="P:cytochrome complex assembly"/>
    <property type="evidence" value="ECO:0007669"/>
    <property type="project" value="UniProtKB-KW"/>
</dbReference>
<evidence type="ECO:0000256" key="5">
    <source>
        <dbReference type="ARBA" id="ARBA00022967"/>
    </source>
</evidence>
<dbReference type="PROSITE" id="PS00211">
    <property type="entry name" value="ABC_TRANSPORTER_1"/>
    <property type="match status" value="1"/>
</dbReference>
<dbReference type="InterPro" id="IPR017871">
    <property type="entry name" value="ABC_transporter-like_CS"/>
</dbReference>
<dbReference type="PANTHER" id="PTHR43499">
    <property type="entry name" value="ABC TRANSPORTER I FAMILY MEMBER 1"/>
    <property type="match status" value="1"/>
</dbReference>
<protein>
    <submittedName>
        <fullName evidence="8">Cytochrome c biogenesis ATP-binding export protein CcmA</fullName>
    </submittedName>
</protein>
<name>A0A8J2V1Y8_9PROT</name>
<sequence>MNHTVTLSLDNVSVARGGMDVVAGVSVGLEPGDALMLTGPNGSGKTSLLRAIAGFARFSGTIAFGDGAGPRDRQDAIAAHIHYLGHETGLNRRADGLTSLFFWRDLLNPGESDAGLTPDTALQAVGLLNGPVWKMSAGQQQRLAIARLLVAPRAIWLLDEPVTALDAAGRDMLVGLCVNHRAGGGMIISSSHGLFPIENVIALSLQQADAA</sequence>
<evidence type="ECO:0000256" key="6">
    <source>
        <dbReference type="ARBA" id="ARBA00023136"/>
    </source>
</evidence>
<dbReference type="InterPro" id="IPR003439">
    <property type="entry name" value="ABC_transporter-like_ATP-bd"/>
</dbReference>
<dbReference type="Pfam" id="PF00005">
    <property type="entry name" value="ABC_tran"/>
    <property type="match status" value="1"/>
</dbReference>
<reference evidence="8" key="1">
    <citation type="journal article" date="2014" name="Int. J. Syst. Evol. Microbiol.">
        <title>Complete genome sequence of Corynebacterium casei LMG S-19264T (=DSM 44701T), isolated from a smear-ripened cheese.</title>
        <authorList>
            <consortium name="US DOE Joint Genome Institute (JGI-PGF)"/>
            <person name="Walter F."/>
            <person name="Albersmeier A."/>
            <person name="Kalinowski J."/>
            <person name="Ruckert C."/>
        </authorList>
    </citation>
    <scope>NUCLEOTIDE SEQUENCE</scope>
    <source>
        <strain evidence="8">CGMCC 1.12921</strain>
    </source>
</reference>
<keyword evidence="9" id="KW-1185">Reference proteome</keyword>